<feature type="domain" description="TfoX N-terminal" evidence="1">
    <location>
        <begin position="15"/>
        <end position="104"/>
    </location>
</feature>
<dbReference type="RefSeq" id="WP_138360504.1">
    <property type="nucleotide sequence ID" value="NZ_JBCIVH010000009.1"/>
</dbReference>
<name>A0A5R9LJG8_9ENTR</name>
<proteinExistence type="predicted"/>
<protein>
    <submittedName>
        <fullName evidence="3">TfoX/Sxy family DNA transformation protein</fullName>
    </submittedName>
</protein>
<dbReference type="PIRSF" id="PIRSF028788">
    <property type="entry name" value="TfoX_Sxy"/>
    <property type="match status" value="1"/>
</dbReference>
<gene>
    <name evidence="3" type="ORF">FE839_09045</name>
</gene>
<dbReference type="PANTHER" id="PTHR36121:SF1">
    <property type="entry name" value="PROTEIN SXY"/>
    <property type="match status" value="1"/>
</dbReference>
<dbReference type="Pfam" id="PF04993">
    <property type="entry name" value="TfoX_N"/>
    <property type="match status" value="1"/>
</dbReference>
<dbReference type="Proteomes" id="UP000307430">
    <property type="component" value="Unassembled WGS sequence"/>
</dbReference>
<dbReference type="Pfam" id="PF04994">
    <property type="entry name" value="TfoX_C"/>
    <property type="match status" value="1"/>
</dbReference>
<dbReference type="GO" id="GO:0030420">
    <property type="term" value="P:establishment of competence for transformation"/>
    <property type="evidence" value="ECO:0007669"/>
    <property type="project" value="InterPro"/>
</dbReference>
<evidence type="ECO:0000313" key="4">
    <source>
        <dbReference type="Proteomes" id="UP000307430"/>
    </source>
</evidence>
<sequence>MKKTSSQRIHQFRECLSPLGIISCRPLFGGYSLSIDNTVFAMMTEGEIYLRVCEQSVEYRVEHKSPLLVIRKNGRLTALKYYHINEALWDDKEMLYQLSAFSLQTARNEKQQLRNSGRLKNLPNISFHMELQLINVGITDEQTLREIGAKEAWLKLLKTNKALTVKVLYSLEGAVAGVHVAALPVQRRQELKEWATKHQRKRDIYSVCTLT</sequence>
<dbReference type="Gene3D" id="1.10.150.20">
    <property type="entry name" value="5' to 3' exonuclease, C-terminal subdomain"/>
    <property type="match status" value="1"/>
</dbReference>
<dbReference type="InterPro" id="IPR047525">
    <property type="entry name" value="TfoX-like"/>
</dbReference>
<dbReference type="AlphaFoldDB" id="A0A5R9LJG8"/>
<evidence type="ECO:0000259" key="1">
    <source>
        <dbReference type="Pfam" id="PF04993"/>
    </source>
</evidence>
<dbReference type="Gene3D" id="3.30.1460.30">
    <property type="entry name" value="YgaC/TfoX-N like chaperone"/>
    <property type="match status" value="1"/>
</dbReference>
<feature type="domain" description="TfoX C-terminal" evidence="2">
    <location>
        <begin position="117"/>
        <end position="194"/>
    </location>
</feature>
<dbReference type="InterPro" id="IPR026256">
    <property type="entry name" value="TfoX-like_gammaprotbact"/>
</dbReference>
<dbReference type="InterPro" id="IPR007076">
    <property type="entry name" value="TfoX_N"/>
</dbReference>
<comment type="caution">
    <text evidence="3">The sequence shown here is derived from an EMBL/GenBank/DDBJ whole genome shotgun (WGS) entry which is preliminary data.</text>
</comment>
<dbReference type="SUPFAM" id="SSF159894">
    <property type="entry name" value="YgaC/TfoX-N like"/>
    <property type="match status" value="1"/>
</dbReference>
<dbReference type="InterPro" id="IPR007077">
    <property type="entry name" value="TfoX_C"/>
</dbReference>
<dbReference type="PANTHER" id="PTHR36121">
    <property type="entry name" value="PROTEIN SXY"/>
    <property type="match status" value="1"/>
</dbReference>
<organism evidence="3 4">
    <name type="scientific">Klebsiella indica</name>
    <dbReference type="NCBI Taxonomy" id="2582917"/>
    <lineage>
        <taxon>Bacteria</taxon>
        <taxon>Pseudomonadati</taxon>
        <taxon>Pseudomonadota</taxon>
        <taxon>Gammaproteobacteria</taxon>
        <taxon>Enterobacterales</taxon>
        <taxon>Enterobacteriaceae</taxon>
        <taxon>Klebsiella/Raoultella group</taxon>
        <taxon>Klebsiella</taxon>
    </lineage>
</organism>
<accession>A0A5R9LJG8</accession>
<dbReference type="EMBL" id="VCHQ01000010">
    <property type="protein sequence ID" value="TLV19946.1"/>
    <property type="molecule type" value="Genomic_DNA"/>
</dbReference>
<evidence type="ECO:0000259" key="2">
    <source>
        <dbReference type="Pfam" id="PF04994"/>
    </source>
</evidence>
<evidence type="ECO:0000313" key="3">
    <source>
        <dbReference type="EMBL" id="TLV19946.1"/>
    </source>
</evidence>
<keyword evidence="4" id="KW-1185">Reference proteome</keyword>
<reference evidence="3 4" key="1">
    <citation type="submission" date="2019-05" db="EMBL/GenBank/DDBJ databases">
        <title>Genome sequence of Klebsiella sp strain TOUT106.</title>
        <authorList>
            <person name="Rahi P."/>
            <person name="Chaudhari D."/>
        </authorList>
    </citation>
    <scope>NUCLEOTIDE SEQUENCE [LARGE SCALE GENOMIC DNA]</scope>
    <source>
        <strain evidence="3 4">TOUT106</strain>
    </source>
</reference>